<feature type="binding site" evidence="2">
    <location>
        <begin position="220"/>
        <end position="222"/>
    </location>
    <ligand>
        <name>substrate</name>
    </ligand>
</feature>
<organism evidence="3 4">
    <name type="scientific">Selenomonas ruminantium</name>
    <dbReference type="NCBI Taxonomy" id="971"/>
    <lineage>
        <taxon>Bacteria</taxon>
        <taxon>Bacillati</taxon>
        <taxon>Bacillota</taxon>
        <taxon>Negativicutes</taxon>
        <taxon>Selenomonadales</taxon>
        <taxon>Selenomonadaceae</taxon>
        <taxon>Selenomonas</taxon>
    </lineage>
</organism>
<feature type="binding site" evidence="2">
    <location>
        <position position="63"/>
    </location>
    <ligand>
        <name>substrate</name>
    </ligand>
</feature>
<dbReference type="Pfam" id="PF01255">
    <property type="entry name" value="Prenyltransf"/>
    <property type="match status" value="1"/>
</dbReference>
<dbReference type="PANTHER" id="PTHR10291:SF0">
    <property type="entry name" value="DEHYDRODOLICHYL DIPHOSPHATE SYNTHASE 2"/>
    <property type="match status" value="1"/>
</dbReference>
<dbReference type="FunFam" id="3.40.1180.10:FF:000001">
    <property type="entry name" value="(2E,6E)-farnesyl-diphosphate-specific ditrans,polycis-undecaprenyl-diphosphate synthase"/>
    <property type="match status" value="1"/>
</dbReference>
<dbReference type="CDD" id="cd00475">
    <property type="entry name" value="Cis_IPPS"/>
    <property type="match status" value="1"/>
</dbReference>
<dbReference type="HAMAP" id="MF_01139">
    <property type="entry name" value="ISPT"/>
    <property type="match status" value="1"/>
</dbReference>
<reference evidence="3 4" key="1">
    <citation type="submission" date="2016-11" db="EMBL/GenBank/DDBJ databases">
        <authorList>
            <person name="Jaros S."/>
            <person name="Januszkiewicz K."/>
            <person name="Wedrychowicz H."/>
        </authorList>
    </citation>
    <scope>NUCLEOTIDE SEQUENCE [LARGE SCALE GENOMIC DNA]</scope>
    <source>
        <strain evidence="3 4">HD4</strain>
    </source>
</reference>
<keyword evidence="2" id="KW-0460">Magnesium</keyword>
<dbReference type="EC" id="2.5.1.-" evidence="2"/>
<dbReference type="GO" id="GO:0045547">
    <property type="term" value="F:ditrans,polycis-polyprenyl diphosphate synthase [(2E,6E)-farnesyl diphosphate specific] activity"/>
    <property type="evidence" value="ECO:0007669"/>
    <property type="project" value="TreeGrafter"/>
</dbReference>
<proteinExistence type="inferred from homology"/>
<dbReference type="Proteomes" id="UP000184263">
    <property type="component" value="Unassembled WGS sequence"/>
</dbReference>
<feature type="binding site" evidence="2">
    <location>
        <position position="214"/>
    </location>
    <ligand>
        <name>substrate</name>
    </ligand>
</feature>
<feature type="binding site" evidence="2">
    <location>
        <begin position="47"/>
        <end position="50"/>
    </location>
    <ligand>
        <name>substrate</name>
    </ligand>
</feature>
<feature type="binding site" evidence="2">
    <location>
        <begin position="91"/>
        <end position="93"/>
    </location>
    <ligand>
        <name>substrate</name>
    </ligand>
</feature>
<accession>A0A1M6QYP2</accession>
<comment type="subunit">
    <text evidence="2">Homodimer.</text>
</comment>
<feature type="active site" evidence="2">
    <location>
        <position position="46"/>
    </location>
</feature>
<evidence type="ECO:0000256" key="1">
    <source>
        <dbReference type="ARBA" id="ARBA00022679"/>
    </source>
</evidence>
<comment type="cofactor">
    <cofactor evidence="2">
        <name>Mg(2+)</name>
        <dbReference type="ChEBI" id="CHEBI:18420"/>
    </cofactor>
    <text evidence="2">Binds 2 magnesium ions per subunit.</text>
</comment>
<keyword evidence="1 2" id="KW-0808">Transferase</keyword>
<dbReference type="GO" id="GO:0000287">
    <property type="term" value="F:magnesium ion binding"/>
    <property type="evidence" value="ECO:0007669"/>
    <property type="project" value="UniProtKB-UniRule"/>
</dbReference>
<feature type="binding site" evidence="2">
    <location>
        <position position="46"/>
    </location>
    <ligand>
        <name>Mg(2+)</name>
        <dbReference type="ChEBI" id="CHEBI:18420"/>
    </ligand>
</feature>
<dbReference type="EMBL" id="FRBC01000001">
    <property type="protein sequence ID" value="SHK25208.1"/>
    <property type="molecule type" value="Genomic_DNA"/>
</dbReference>
<dbReference type="PROSITE" id="PS01066">
    <property type="entry name" value="UPP_SYNTHASE"/>
    <property type="match status" value="1"/>
</dbReference>
<dbReference type="Gene3D" id="3.40.1180.10">
    <property type="entry name" value="Decaprenyl diphosphate synthase-like"/>
    <property type="match status" value="1"/>
</dbReference>
<dbReference type="InterPro" id="IPR036424">
    <property type="entry name" value="UPP_synth-like_sf"/>
</dbReference>
<dbReference type="NCBIfam" id="NF011405">
    <property type="entry name" value="PRK14830.1"/>
    <property type="match status" value="1"/>
</dbReference>
<dbReference type="InterPro" id="IPR018520">
    <property type="entry name" value="UPP_synth-like_CS"/>
</dbReference>
<comment type="similarity">
    <text evidence="2">Belongs to the UPP synthase family.</text>
</comment>
<feature type="binding site" evidence="2">
    <location>
        <position position="95"/>
    </location>
    <ligand>
        <name>substrate</name>
    </ligand>
</feature>
<dbReference type="PANTHER" id="PTHR10291">
    <property type="entry name" value="DEHYDRODOLICHYL DIPHOSPHATE SYNTHASE FAMILY MEMBER"/>
    <property type="match status" value="1"/>
</dbReference>
<feature type="binding site" evidence="2">
    <location>
        <position position="59"/>
    </location>
    <ligand>
        <name>substrate</name>
    </ligand>
</feature>
<dbReference type="GO" id="GO:0016094">
    <property type="term" value="P:polyprenol biosynthetic process"/>
    <property type="evidence" value="ECO:0007669"/>
    <property type="project" value="TreeGrafter"/>
</dbReference>
<feature type="binding site" evidence="2">
    <location>
        <position position="51"/>
    </location>
    <ligand>
        <name>substrate</name>
    </ligand>
</feature>
<dbReference type="InterPro" id="IPR001441">
    <property type="entry name" value="UPP_synth-like"/>
</dbReference>
<dbReference type="SUPFAM" id="SSF64005">
    <property type="entry name" value="Undecaprenyl diphosphate synthase"/>
    <property type="match status" value="1"/>
</dbReference>
<feature type="active site" description="Proton acceptor" evidence="2">
    <location>
        <position position="94"/>
    </location>
</feature>
<protein>
    <recommendedName>
        <fullName evidence="2">Isoprenyl transferase</fullName>
        <ecNumber evidence="2">2.5.1.-</ecNumber>
    </recommendedName>
</protein>
<comment type="function">
    <text evidence="2">Catalyzes the condensation of isopentenyl diphosphate (IPP) with allylic pyrophosphates generating different type of terpenoids.</text>
</comment>
<sequence>MIKKIIGKAVTTFAGREDFEIPQHDSPLFAGIDWERLPRHVAVIMDGNGRWGKEQGVMRTAGHSAGVKTLKNILKTAIGLNLDALTVYAFSTENWKRPETEVNFLMNLFYDSLKRELQELHEDNVQIRFVGRLDKLPASLQAQMRDAEELMKNNTGVKFNVAINYGGQDELVRVMQKIAADVQAGKVAPEAIDEAMIEQQLDTVGNLPVDLVIRTSGDMRLSNFLLWQSAYAELYFTDVNWPEFSPECFVEAMKDFASRDRRFGGLNDNKK</sequence>
<evidence type="ECO:0000313" key="3">
    <source>
        <dbReference type="EMBL" id="SHK25208.1"/>
    </source>
</evidence>
<gene>
    <name evidence="3" type="ORF">SAMN05216582_10150</name>
</gene>
<feature type="binding site" evidence="2">
    <location>
        <position position="97"/>
    </location>
    <ligand>
        <name>substrate</name>
    </ligand>
</feature>
<evidence type="ECO:0000313" key="4">
    <source>
        <dbReference type="Proteomes" id="UP000184263"/>
    </source>
</evidence>
<name>A0A1M6QYP2_SELRU</name>
<keyword evidence="2" id="KW-0479">Metal-binding</keyword>
<dbReference type="RefSeq" id="WP_073087833.1">
    <property type="nucleotide sequence ID" value="NZ_FRBC01000001.1"/>
</dbReference>
<dbReference type="NCBIfam" id="TIGR00055">
    <property type="entry name" value="uppS"/>
    <property type="match status" value="1"/>
</dbReference>
<dbReference type="OrthoDB" id="4191603at2"/>
<dbReference type="AlphaFoldDB" id="A0A1M6QYP2"/>
<feature type="binding site" evidence="2">
    <location>
        <position position="233"/>
    </location>
    <ligand>
        <name>Mg(2+)</name>
        <dbReference type="ChEBI" id="CHEBI:18420"/>
    </ligand>
</feature>
<evidence type="ECO:0000256" key="2">
    <source>
        <dbReference type="HAMAP-Rule" id="MF_01139"/>
    </source>
</evidence>